<dbReference type="EMBL" id="JAULSR010000001">
    <property type="protein sequence ID" value="KAK0634248.1"/>
    <property type="molecule type" value="Genomic_DNA"/>
</dbReference>
<sequence length="331" mass="36175">MALRRVDVHHHFVPPFYAQALVDGGGDPSGWSIPDWTINKDLELNEAESISFAILSITAPGAGIVPLKQQPAFCRQANEYAASIAADHPSRYGFFATVPSLLDPASAQAEIIYALDTLHADGVILYTRYGEDNHYLGHPDFASTWDLLDARGTVVFVHPTHPVDTTLVNKFLPQPMIDYPHETTRTACDLITSGTVRSHPNVKIILPHAGGTLPYLALRPAAMLPYIPGTSSGNTTELSGAQITESFMEDARSFYFDTALSSAPLVLGLLKDFAKPNRVLFGSDYPYAPTPAIKQMNRNLNDYNKTDSEFVQSVNTGAALELFPRLRAFGL</sequence>
<reference evidence="10" key="1">
    <citation type="submission" date="2023-06" db="EMBL/GenBank/DDBJ databases">
        <title>Genome-scale phylogeny and comparative genomics of the fungal order Sordariales.</title>
        <authorList>
            <consortium name="Lawrence Berkeley National Laboratory"/>
            <person name="Hensen N."/>
            <person name="Bonometti L."/>
            <person name="Westerberg I."/>
            <person name="Brannstrom I.O."/>
            <person name="Guillou S."/>
            <person name="Cros-Aarteil S."/>
            <person name="Calhoun S."/>
            <person name="Haridas S."/>
            <person name="Kuo A."/>
            <person name="Mondo S."/>
            <person name="Pangilinan J."/>
            <person name="Riley R."/>
            <person name="LaButti K."/>
            <person name="Andreopoulos B."/>
            <person name="Lipzen A."/>
            <person name="Chen C."/>
            <person name="Yanf M."/>
            <person name="Daum C."/>
            <person name="Ng V."/>
            <person name="Clum A."/>
            <person name="Steindorff A."/>
            <person name="Ohm R."/>
            <person name="Martin F."/>
            <person name="Silar P."/>
            <person name="Natvig D."/>
            <person name="Lalanne C."/>
            <person name="Gautier V."/>
            <person name="Ament-velasquez S.L."/>
            <person name="Kruys A."/>
            <person name="Hutchinson M.I."/>
            <person name="Powell A.J."/>
            <person name="Barry K."/>
            <person name="Miller A.N."/>
            <person name="Grigoriev I.V."/>
            <person name="Debuchy R."/>
            <person name="Gladieux P."/>
            <person name="Thoren M.H."/>
            <person name="Johannesson H."/>
        </authorList>
    </citation>
    <scope>NUCLEOTIDE SEQUENCE</scope>
    <source>
        <strain evidence="10">SMH3391-2</strain>
    </source>
</reference>
<dbReference type="GO" id="GO:0046872">
    <property type="term" value="F:metal ion binding"/>
    <property type="evidence" value="ECO:0007669"/>
    <property type="project" value="UniProtKB-KW"/>
</dbReference>
<dbReference type="Proteomes" id="UP001174934">
    <property type="component" value="Unassembled WGS sequence"/>
</dbReference>
<dbReference type="Pfam" id="PF04909">
    <property type="entry name" value="Amidohydro_2"/>
    <property type="match status" value="1"/>
</dbReference>
<keyword evidence="11" id="KW-1185">Reference proteome</keyword>
<dbReference type="PANTHER" id="PTHR21240:SF29">
    <property type="entry name" value="AMIDOHYDROLASE-RELATED DOMAIN-CONTAINING PROTEIN"/>
    <property type="match status" value="1"/>
</dbReference>
<evidence type="ECO:0000256" key="7">
    <source>
        <dbReference type="ARBA" id="ARBA00038889"/>
    </source>
</evidence>
<gene>
    <name evidence="10" type="ORF">B0T17DRAFT_586150</name>
</gene>
<dbReference type="SUPFAM" id="SSF51556">
    <property type="entry name" value="Metallo-dependent hydrolases"/>
    <property type="match status" value="1"/>
</dbReference>
<dbReference type="InterPro" id="IPR006680">
    <property type="entry name" value="Amidohydro-rel"/>
</dbReference>
<comment type="catalytic activity">
    <reaction evidence="6">
        <text>6-methylsalicylate + H(+) = 3-methylphenol + CO2</text>
        <dbReference type="Rhea" id="RHEA:23112"/>
        <dbReference type="ChEBI" id="CHEBI:15378"/>
        <dbReference type="ChEBI" id="CHEBI:16526"/>
        <dbReference type="ChEBI" id="CHEBI:17231"/>
        <dbReference type="ChEBI" id="CHEBI:36658"/>
        <dbReference type="EC" id="4.1.1.52"/>
    </reaction>
    <physiologicalReaction direction="left-to-right" evidence="6">
        <dbReference type="Rhea" id="RHEA:23113"/>
    </physiologicalReaction>
</comment>
<dbReference type="GO" id="GO:0019748">
    <property type="term" value="P:secondary metabolic process"/>
    <property type="evidence" value="ECO:0007669"/>
    <property type="project" value="TreeGrafter"/>
</dbReference>
<dbReference type="Gene3D" id="3.20.20.140">
    <property type="entry name" value="Metal-dependent hydrolases"/>
    <property type="match status" value="1"/>
</dbReference>
<dbReference type="GO" id="GO:0047596">
    <property type="term" value="F:6-methylsalicylate decarboxylase activity"/>
    <property type="evidence" value="ECO:0007669"/>
    <property type="project" value="UniProtKB-EC"/>
</dbReference>
<proteinExistence type="inferred from homology"/>
<evidence type="ECO:0000256" key="3">
    <source>
        <dbReference type="ARBA" id="ARBA00022793"/>
    </source>
</evidence>
<evidence type="ECO:0000256" key="8">
    <source>
        <dbReference type="RuleBase" id="RU366045"/>
    </source>
</evidence>
<dbReference type="EC" id="4.1.1.52" evidence="7"/>
<dbReference type="PANTHER" id="PTHR21240">
    <property type="entry name" value="2-AMINO-3-CARBOXYLMUCONATE-6-SEMIALDEHYDE DECARBOXYLASE"/>
    <property type="match status" value="1"/>
</dbReference>
<comment type="caution">
    <text evidence="10">The sequence shown here is derived from an EMBL/GenBank/DDBJ whole genome shotgun (WGS) entry which is preliminary data.</text>
</comment>
<comment type="similarity">
    <text evidence="1">Belongs to the metallo-dependent hydrolases superfamily. ACMSD family.</text>
</comment>
<dbReference type="AlphaFoldDB" id="A0AA39XHT0"/>
<protein>
    <recommendedName>
        <fullName evidence="7">6-methylsalicylate decarboxylase</fullName>
        <ecNumber evidence="7">4.1.1.52</ecNumber>
    </recommendedName>
</protein>
<name>A0AA39XHT0_9PEZI</name>
<keyword evidence="2" id="KW-0479">Metal-binding</keyword>
<dbReference type="GO" id="GO:0016787">
    <property type="term" value="F:hydrolase activity"/>
    <property type="evidence" value="ECO:0007669"/>
    <property type="project" value="InterPro"/>
</dbReference>
<accession>A0AA39XHT0</accession>
<evidence type="ECO:0000256" key="4">
    <source>
        <dbReference type="ARBA" id="ARBA00022833"/>
    </source>
</evidence>
<evidence type="ECO:0000313" key="10">
    <source>
        <dbReference type="EMBL" id="KAK0634248.1"/>
    </source>
</evidence>
<keyword evidence="3 8" id="KW-0210">Decarboxylase</keyword>
<evidence type="ECO:0000256" key="2">
    <source>
        <dbReference type="ARBA" id="ARBA00022723"/>
    </source>
</evidence>
<evidence type="ECO:0000256" key="5">
    <source>
        <dbReference type="ARBA" id="ARBA00023239"/>
    </source>
</evidence>
<dbReference type="InterPro" id="IPR032465">
    <property type="entry name" value="ACMSD"/>
</dbReference>
<evidence type="ECO:0000259" key="9">
    <source>
        <dbReference type="Pfam" id="PF04909"/>
    </source>
</evidence>
<keyword evidence="4" id="KW-0862">Zinc</keyword>
<evidence type="ECO:0000256" key="6">
    <source>
        <dbReference type="ARBA" id="ARBA00036832"/>
    </source>
</evidence>
<dbReference type="InterPro" id="IPR032466">
    <property type="entry name" value="Metal_Hydrolase"/>
</dbReference>
<organism evidence="10 11">
    <name type="scientific">Bombardia bombarda</name>
    <dbReference type="NCBI Taxonomy" id="252184"/>
    <lineage>
        <taxon>Eukaryota</taxon>
        <taxon>Fungi</taxon>
        <taxon>Dikarya</taxon>
        <taxon>Ascomycota</taxon>
        <taxon>Pezizomycotina</taxon>
        <taxon>Sordariomycetes</taxon>
        <taxon>Sordariomycetidae</taxon>
        <taxon>Sordariales</taxon>
        <taxon>Lasiosphaeriaceae</taxon>
        <taxon>Bombardia</taxon>
    </lineage>
</organism>
<keyword evidence="5 8" id="KW-0456">Lyase</keyword>
<evidence type="ECO:0000256" key="1">
    <source>
        <dbReference type="ARBA" id="ARBA00005871"/>
    </source>
</evidence>
<dbReference type="GO" id="GO:0005829">
    <property type="term" value="C:cytosol"/>
    <property type="evidence" value="ECO:0007669"/>
    <property type="project" value="TreeGrafter"/>
</dbReference>
<feature type="domain" description="Amidohydrolase-related" evidence="9">
    <location>
        <begin position="6"/>
        <end position="324"/>
    </location>
</feature>
<evidence type="ECO:0000313" key="11">
    <source>
        <dbReference type="Proteomes" id="UP001174934"/>
    </source>
</evidence>